<gene>
    <name evidence="3" type="ORF">RH857_07665</name>
</gene>
<name>A0ABU1FTM5_9MICC</name>
<protein>
    <recommendedName>
        <fullName evidence="5">Nucleotide exchange factor GrpE</fullName>
    </recommendedName>
</protein>
<evidence type="ECO:0000313" key="3">
    <source>
        <dbReference type="EMBL" id="MDR5712006.1"/>
    </source>
</evidence>
<dbReference type="EMBL" id="JAVKGT010000017">
    <property type="protein sequence ID" value="MDR5712006.1"/>
    <property type="molecule type" value="Genomic_DNA"/>
</dbReference>
<dbReference type="RefSeq" id="WP_310537387.1">
    <property type="nucleotide sequence ID" value="NZ_BAAAOC010000081.1"/>
</dbReference>
<dbReference type="Proteomes" id="UP001260872">
    <property type="component" value="Unassembled WGS sequence"/>
</dbReference>
<comment type="caution">
    <text evidence="3">The sequence shown here is derived from an EMBL/GenBank/DDBJ whole genome shotgun (WGS) entry which is preliminary data.</text>
</comment>
<evidence type="ECO:0008006" key="5">
    <source>
        <dbReference type="Google" id="ProtNLM"/>
    </source>
</evidence>
<evidence type="ECO:0000313" key="4">
    <source>
        <dbReference type="Proteomes" id="UP001260872"/>
    </source>
</evidence>
<feature type="coiled-coil region" evidence="1">
    <location>
        <begin position="25"/>
        <end position="52"/>
    </location>
</feature>
<organism evidence="3 4">
    <name type="scientific">Nesterenkonia flava</name>
    <dbReference type="NCBI Taxonomy" id="469799"/>
    <lineage>
        <taxon>Bacteria</taxon>
        <taxon>Bacillati</taxon>
        <taxon>Actinomycetota</taxon>
        <taxon>Actinomycetes</taxon>
        <taxon>Micrococcales</taxon>
        <taxon>Micrococcaceae</taxon>
        <taxon>Nesterenkonia</taxon>
    </lineage>
</organism>
<proteinExistence type="predicted"/>
<evidence type="ECO:0000256" key="1">
    <source>
        <dbReference type="SAM" id="Coils"/>
    </source>
</evidence>
<sequence length="52" mass="5857">MSEQPAAEGRKASVEPPVEPELLTLEALEEQVRASEQLHRELSSRLEKTARE</sequence>
<accession>A0ABU1FTM5</accession>
<reference evidence="4" key="1">
    <citation type="submission" date="2023-07" db="EMBL/GenBank/DDBJ databases">
        <title>Description of three actinobacteria isolated from air of manufacturing shop in a pharmaceutical factory.</title>
        <authorList>
            <person name="Zhang D.-F."/>
        </authorList>
    </citation>
    <scope>NUCLEOTIDE SEQUENCE [LARGE SCALE GENOMIC DNA]</scope>
    <source>
        <strain evidence="4">CCTCC AB 207010</strain>
    </source>
</reference>
<evidence type="ECO:0000256" key="2">
    <source>
        <dbReference type="SAM" id="MobiDB-lite"/>
    </source>
</evidence>
<keyword evidence="4" id="KW-1185">Reference proteome</keyword>
<keyword evidence="1" id="KW-0175">Coiled coil</keyword>
<feature type="region of interest" description="Disordered" evidence="2">
    <location>
        <begin position="1"/>
        <end position="21"/>
    </location>
</feature>